<name>A0ABS5FQ35_9BRAD</name>
<evidence type="ECO:0000256" key="1">
    <source>
        <dbReference type="ARBA" id="ARBA00001966"/>
    </source>
</evidence>
<dbReference type="InterPro" id="IPR013785">
    <property type="entry name" value="Aldolase_TIM"/>
</dbReference>
<dbReference type="InterPro" id="IPR023885">
    <property type="entry name" value="4Fe4S-binding_SPASM_dom"/>
</dbReference>
<feature type="domain" description="Radical SAM core" evidence="7">
    <location>
        <begin position="20"/>
        <end position="231"/>
    </location>
</feature>
<dbReference type="PIRSF" id="PIRSF037420">
    <property type="entry name" value="PQQ_syn_pqqE"/>
    <property type="match status" value="1"/>
</dbReference>
<evidence type="ECO:0000313" key="8">
    <source>
        <dbReference type="EMBL" id="MBR0798884.1"/>
    </source>
</evidence>
<sequence>MDQAPDDVPRRRLSLSDQIGCVPVYVVWELTLACNLKCIHCGSRAGHKRAKELTTDECIDVIRQLAGLGTREISIIGGEAFIRRDWLIIIRAIRDHGIDCTMQTGGYKFSGDMIRAAADAGLLGLGVSVDGLEPLHDRLRGVKGSYREALRVLGECRRAGLTASVNTQITSAVMRDLPDVMEVIIDAGAKYWQVQLTVAMGNAVDHEDILLQPYDLATLMPLLAELHLNGRERDLVLLPGNNVGYFGPYDVLWRGPDRGYYSGCPAGQNVIGLEADGTVKGCPSLATDRYGAGDVRSASLADLWATHPALQFNRDRSTSDLWGFCRDCYYAEACRGGCTWTSDSLLGRRGNNPYCHHRVLTLAERGLRERIVKVEDAPARPFATGRFALVEEPIPTGALRT</sequence>
<protein>
    <submittedName>
        <fullName evidence="8">Radical SAM protein</fullName>
    </submittedName>
</protein>
<dbReference type="InterPro" id="IPR017200">
    <property type="entry name" value="PqqE-like"/>
</dbReference>
<evidence type="ECO:0000256" key="4">
    <source>
        <dbReference type="ARBA" id="ARBA00022723"/>
    </source>
</evidence>
<dbReference type="SMART" id="SM00729">
    <property type="entry name" value="Elp3"/>
    <property type="match status" value="1"/>
</dbReference>
<dbReference type="RefSeq" id="WP_212493953.1">
    <property type="nucleotide sequence ID" value="NZ_JAFCJH010000032.1"/>
</dbReference>
<reference evidence="9" key="1">
    <citation type="journal article" date="2021" name="ISME J.">
        <title>Evolutionary origin and ecological implication of a unique nif island in free-living Bradyrhizobium lineages.</title>
        <authorList>
            <person name="Tao J."/>
        </authorList>
    </citation>
    <scope>NUCLEOTIDE SEQUENCE [LARGE SCALE GENOMIC DNA]</scope>
    <source>
        <strain evidence="9">SZCCT0434</strain>
    </source>
</reference>
<evidence type="ECO:0000256" key="5">
    <source>
        <dbReference type="ARBA" id="ARBA00023004"/>
    </source>
</evidence>
<dbReference type="SFLD" id="SFLDG01067">
    <property type="entry name" value="SPASM/twitch_domain_containing"/>
    <property type="match status" value="1"/>
</dbReference>
<keyword evidence="5" id="KW-0408">Iron</keyword>
<accession>A0ABS5FQ35</accession>
<dbReference type="Pfam" id="PF13186">
    <property type="entry name" value="SPASM"/>
    <property type="match status" value="1"/>
</dbReference>
<dbReference type="NCBIfam" id="TIGR04085">
    <property type="entry name" value="rSAM_more_4Fe4S"/>
    <property type="match status" value="1"/>
</dbReference>
<dbReference type="PROSITE" id="PS51918">
    <property type="entry name" value="RADICAL_SAM"/>
    <property type="match status" value="1"/>
</dbReference>
<comment type="caution">
    <text evidence="8">The sequence shown here is derived from an EMBL/GenBank/DDBJ whole genome shotgun (WGS) entry which is preliminary data.</text>
</comment>
<dbReference type="EMBL" id="JAFCJH010000032">
    <property type="protein sequence ID" value="MBR0798884.1"/>
    <property type="molecule type" value="Genomic_DNA"/>
</dbReference>
<keyword evidence="9" id="KW-1185">Reference proteome</keyword>
<dbReference type="InterPro" id="IPR006638">
    <property type="entry name" value="Elp3/MiaA/NifB-like_rSAM"/>
</dbReference>
<dbReference type="PANTHER" id="PTHR11228">
    <property type="entry name" value="RADICAL SAM DOMAIN PROTEIN"/>
    <property type="match status" value="1"/>
</dbReference>
<keyword evidence="4" id="KW-0479">Metal-binding</keyword>
<evidence type="ECO:0000256" key="3">
    <source>
        <dbReference type="ARBA" id="ARBA00022691"/>
    </source>
</evidence>
<dbReference type="InterPro" id="IPR007197">
    <property type="entry name" value="rSAM"/>
</dbReference>
<dbReference type="SFLD" id="SFLDG01386">
    <property type="entry name" value="main_SPASM_domain-containing"/>
    <property type="match status" value="1"/>
</dbReference>
<dbReference type="Proteomes" id="UP001315278">
    <property type="component" value="Unassembled WGS sequence"/>
</dbReference>
<dbReference type="InterPro" id="IPR058240">
    <property type="entry name" value="rSAM_sf"/>
</dbReference>
<dbReference type="Pfam" id="PF04055">
    <property type="entry name" value="Radical_SAM"/>
    <property type="match status" value="1"/>
</dbReference>
<evidence type="ECO:0000256" key="2">
    <source>
        <dbReference type="ARBA" id="ARBA00022485"/>
    </source>
</evidence>
<keyword evidence="3" id="KW-0949">S-adenosyl-L-methionine</keyword>
<proteinExistence type="predicted"/>
<dbReference type="SFLD" id="SFLDS00029">
    <property type="entry name" value="Radical_SAM"/>
    <property type="match status" value="1"/>
</dbReference>
<evidence type="ECO:0000256" key="6">
    <source>
        <dbReference type="ARBA" id="ARBA00023014"/>
    </source>
</evidence>
<dbReference type="SUPFAM" id="SSF102114">
    <property type="entry name" value="Radical SAM enzymes"/>
    <property type="match status" value="1"/>
</dbReference>
<dbReference type="PANTHER" id="PTHR11228:SF7">
    <property type="entry name" value="PQQA PEPTIDE CYCLASE"/>
    <property type="match status" value="1"/>
</dbReference>
<keyword evidence="6" id="KW-0411">Iron-sulfur</keyword>
<dbReference type="CDD" id="cd01335">
    <property type="entry name" value="Radical_SAM"/>
    <property type="match status" value="1"/>
</dbReference>
<keyword evidence="2" id="KW-0004">4Fe-4S</keyword>
<gene>
    <name evidence="8" type="ORF">JQ615_26195</name>
</gene>
<comment type="cofactor">
    <cofactor evidence="1">
        <name>[4Fe-4S] cluster</name>
        <dbReference type="ChEBI" id="CHEBI:49883"/>
    </cofactor>
</comment>
<dbReference type="Gene3D" id="3.20.20.70">
    <property type="entry name" value="Aldolase class I"/>
    <property type="match status" value="1"/>
</dbReference>
<evidence type="ECO:0000259" key="7">
    <source>
        <dbReference type="PROSITE" id="PS51918"/>
    </source>
</evidence>
<organism evidence="8 9">
    <name type="scientific">Bradyrhizobium jicamae</name>
    <dbReference type="NCBI Taxonomy" id="280332"/>
    <lineage>
        <taxon>Bacteria</taxon>
        <taxon>Pseudomonadati</taxon>
        <taxon>Pseudomonadota</taxon>
        <taxon>Alphaproteobacteria</taxon>
        <taxon>Hyphomicrobiales</taxon>
        <taxon>Nitrobacteraceae</taxon>
        <taxon>Bradyrhizobium</taxon>
    </lineage>
</organism>
<evidence type="ECO:0000313" key="9">
    <source>
        <dbReference type="Proteomes" id="UP001315278"/>
    </source>
</evidence>
<dbReference type="InterPro" id="IPR050377">
    <property type="entry name" value="Radical_SAM_PqqE_MftC-like"/>
</dbReference>